<dbReference type="Proteomes" id="UP000054217">
    <property type="component" value="Unassembled WGS sequence"/>
</dbReference>
<dbReference type="AlphaFoldDB" id="A0A0C3NU69"/>
<accession>A0A0C3NU69</accession>
<protein>
    <submittedName>
        <fullName evidence="1">Uncharacterized protein</fullName>
    </submittedName>
</protein>
<evidence type="ECO:0000313" key="2">
    <source>
        <dbReference type="Proteomes" id="UP000054217"/>
    </source>
</evidence>
<gene>
    <name evidence="1" type="ORF">M404DRAFT_30947</name>
</gene>
<evidence type="ECO:0000313" key="1">
    <source>
        <dbReference type="EMBL" id="KIN98985.1"/>
    </source>
</evidence>
<dbReference type="EMBL" id="KN832010">
    <property type="protein sequence ID" value="KIN98985.1"/>
    <property type="molecule type" value="Genomic_DNA"/>
</dbReference>
<name>A0A0C3NU69_PISTI</name>
<organism evidence="1 2">
    <name type="scientific">Pisolithus tinctorius Marx 270</name>
    <dbReference type="NCBI Taxonomy" id="870435"/>
    <lineage>
        <taxon>Eukaryota</taxon>
        <taxon>Fungi</taxon>
        <taxon>Dikarya</taxon>
        <taxon>Basidiomycota</taxon>
        <taxon>Agaricomycotina</taxon>
        <taxon>Agaricomycetes</taxon>
        <taxon>Agaricomycetidae</taxon>
        <taxon>Boletales</taxon>
        <taxon>Sclerodermatineae</taxon>
        <taxon>Pisolithaceae</taxon>
        <taxon>Pisolithus</taxon>
    </lineage>
</organism>
<proteinExistence type="predicted"/>
<dbReference type="InParanoid" id="A0A0C3NU69"/>
<keyword evidence="2" id="KW-1185">Reference proteome</keyword>
<reference evidence="1 2" key="1">
    <citation type="submission" date="2014-04" db="EMBL/GenBank/DDBJ databases">
        <authorList>
            <consortium name="DOE Joint Genome Institute"/>
            <person name="Kuo A."/>
            <person name="Kohler A."/>
            <person name="Costa M.D."/>
            <person name="Nagy L.G."/>
            <person name="Floudas D."/>
            <person name="Copeland A."/>
            <person name="Barry K.W."/>
            <person name="Cichocki N."/>
            <person name="Veneault-Fourrey C."/>
            <person name="LaButti K."/>
            <person name="Lindquist E.A."/>
            <person name="Lipzen A."/>
            <person name="Lundell T."/>
            <person name="Morin E."/>
            <person name="Murat C."/>
            <person name="Sun H."/>
            <person name="Tunlid A."/>
            <person name="Henrissat B."/>
            <person name="Grigoriev I.V."/>
            <person name="Hibbett D.S."/>
            <person name="Martin F."/>
            <person name="Nordberg H.P."/>
            <person name="Cantor M.N."/>
            <person name="Hua S.X."/>
        </authorList>
    </citation>
    <scope>NUCLEOTIDE SEQUENCE [LARGE SCALE GENOMIC DNA]</scope>
    <source>
        <strain evidence="1 2">Marx 270</strain>
    </source>
</reference>
<reference evidence="2" key="2">
    <citation type="submission" date="2015-01" db="EMBL/GenBank/DDBJ databases">
        <title>Evolutionary Origins and Diversification of the Mycorrhizal Mutualists.</title>
        <authorList>
            <consortium name="DOE Joint Genome Institute"/>
            <consortium name="Mycorrhizal Genomics Consortium"/>
            <person name="Kohler A."/>
            <person name="Kuo A."/>
            <person name="Nagy L.G."/>
            <person name="Floudas D."/>
            <person name="Copeland A."/>
            <person name="Barry K.W."/>
            <person name="Cichocki N."/>
            <person name="Veneault-Fourrey C."/>
            <person name="LaButti K."/>
            <person name="Lindquist E.A."/>
            <person name="Lipzen A."/>
            <person name="Lundell T."/>
            <person name="Morin E."/>
            <person name="Murat C."/>
            <person name="Riley R."/>
            <person name="Ohm R."/>
            <person name="Sun H."/>
            <person name="Tunlid A."/>
            <person name="Henrissat B."/>
            <person name="Grigoriev I.V."/>
            <person name="Hibbett D.S."/>
            <person name="Martin F."/>
        </authorList>
    </citation>
    <scope>NUCLEOTIDE SEQUENCE [LARGE SCALE GENOMIC DNA]</scope>
    <source>
        <strain evidence="2">Marx 270</strain>
    </source>
</reference>
<dbReference type="STRING" id="870435.A0A0C3NU69"/>
<dbReference type="HOGENOM" id="CLU_1826063_0_0_1"/>
<sequence length="141" mass="16510">MEEDLGECLWQYEIIVGYLNRCYKLTQEDYNSYFWEGLDPDLQKDMLENLKFRNGLHDSDDPWPMNKVIQEIKELLRHRYHVTRSHTARRGIIQLLPGEEAGRIACELVQRQPQVQVEAQAQQRAAPVLARNIVKGAHEPP</sequence>